<dbReference type="PROSITE" id="PS00141">
    <property type="entry name" value="ASP_PROTEASE"/>
    <property type="match status" value="1"/>
</dbReference>
<keyword evidence="2" id="KW-0645">Protease</keyword>
<dbReference type="RefSeq" id="WP_245752449.1">
    <property type="nucleotide sequence ID" value="NZ_FOJU01000001.1"/>
</dbReference>
<evidence type="ECO:0000313" key="3">
    <source>
        <dbReference type="Proteomes" id="UP000198796"/>
    </source>
</evidence>
<keyword evidence="1" id="KW-0812">Transmembrane</keyword>
<name>A0A1I0VAV2_9RHOB</name>
<keyword evidence="3" id="KW-1185">Reference proteome</keyword>
<dbReference type="InterPro" id="IPR034122">
    <property type="entry name" value="Retropepsin-like_bacterial"/>
</dbReference>
<dbReference type="GO" id="GO:0006508">
    <property type="term" value="P:proteolysis"/>
    <property type="evidence" value="ECO:0007669"/>
    <property type="project" value="UniProtKB-KW"/>
</dbReference>
<dbReference type="STRING" id="871651.SAMN05421688_0463"/>
<accession>A0A1I0VAV2</accession>
<dbReference type="SUPFAM" id="SSF50630">
    <property type="entry name" value="Acid proteases"/>
    <property type="match status" value="1"/>
</dbReference>
<dbReference type="InterPro" id="IPR001969">
    <property type="entry name" value="Aspartic_peptidase_AS"/>
</dbReference>
<gene>
    <name evidence="2" type="ORF">SAMN05421688_0463</name>
</gene>
<dbReference type="EMBL" id="FOJU01000001">
    <property type="protein sequence ID" value="SFA73372.1"/>
    <property type="molecule type" value="Genomic_DNA"/>
</dbReference>
<evidence type="ECO:0000313" key="2">
    <source>
        <dbReference type="EMBL" id="SFA73372.1"/>
    </source>
</evidence>
<feature type="transmembrane region" description="Helical" evidence="1">
    <location>
        <begin position="38"/>
        <end position="56"/>
    </location>
</feature>
<dbReference type="Pfam" id="PF13650">
    <property type="entry name" value="Asp_protease_2"/>
    <property type="match status" value="1"/>
</dbReference>
<dbReference type="Proteomes" id="UP000198796">
    <property type="component" value="Unassembled WGS sequence"/>
</dbReference>
<reference evidence="2 3" key="1">
    <citation type="submission" date="2016-10" db="EMBL/GenBank/DDBJ databases">
        <authorList>
            <person name="de Groot N.N."/>
        </authorList>
    </citation>
    <scope>NUCLEOTIDE SEQUENCE [LARGE SCALE GENOMIC DNA]</scope>
    <source>
        <strain evidence="2 3">DSM 29316</strain>
    </source>
</reference>
<organism evidence="2 3">
    <name type="scientific">Poseidonocella pacifica</name>
    <dbReference type="NCBI Taxonomy" id="871651"/>
    <lineage>
        <taxon>Bacteria</taxon>
        <taxon>Pseudomonadati</taxon>
        <taxon>Pseudomonadota</taxon>
        <taxon>Alphaproteobacteria</taxon>
        <taxon>Rhodobacterales</taxon>
        <taxon>Roseobacteraceae</taxon>
        <taxon>Poseidonocella</taxon>
    </lineage>
</organism>
<keyword evidence="1" id="KW-1133">Transmembrane helix</keyword>
<dbReference type="InterPro" id="IPR011969">
    <property type="entry name" value="Clan_AA_Asp_peptidase_C"/>
</dbReference>
<evidence type="ECO:0000256" key="1">
    <source>
        <dbReference type="SAM" id="Phobius"/>
    </source>
</evidence>
<protein>
    <submittedName>
        <fullName evidence="2">Aspartyl protease family protein</fullName>
    </submittedName>
</protein>
<dbReference type="CDD" id="cd05483">
    <property type="entry name" value="retropepsin_like_bacteria"/>
    <property type="match status" value="1"/>
</dbReference>
<dbReference type="Gene3D" id="2.40.70.10">
    <property type="entry name" value="Acid Proteases"/>
    <property type="match status" value="1"/>
</dbReference>
<dbReference type="NCBIfam" id="TIGR02281">
    <property type="entry name" value="clan_AA_DTGA"/>
    <property type="match status" value="1"/>
</dbReference>
<dbReference type="GO" id="GO:0004190">
    <property type="term" value="F:aspartic-type endopeptidase activity"/>
    <property type="evidence" value="ECO:0007669"/>
    <property type="project" value="InterPro"/>
</dbReference>
<sequence length="192" mass="20763">MTSQNTASLIYLGLLLLVLVGSFVVANRANLSKVMQSAALWGLIFLGTIAAIGLWGDIRTQIIPSQRALSESVIEVPRAPDRHFYLTLQIDGTPVRFVVDTGATEIMLSRRDAERVGIDLDGLAYLGRAQTANGPVRTSRVVLDEVALGPIVDRSVPVWVNEGEMSGSLLGMAYLGRFASVELTPDKLVLTR</sequence>
<proteinExistence type="predicted"/>
<keyword evidence="2" id="KW-0378">Hydrolase</keyword>
<feature type="transmembrane region" description="Helical" evidence="1">
    <location>
        <begin position="6"/>
        <end position="26"/>
    </location>
</feature>
<dbReference type="AlphaFoldDB" id="A0A1I0VAV2"/>
<dbReference type="InterPro" id="IPR021109">
    <property type="entry name" value="Peptidase_aspartic_dom_sf"/>
</dbReference>
<keyword evidence="1" id="KW-0472">Membrane</keyword>